<proteinExistence type="predicted"/>
<dbReference type="eggNOG" id="COG4642">
    <property type="taxonomic scope" value="Bacteria"/>
</dbReference>
<feature type="chain" id="PRO_5003227402" evidence="1">
    <location>
        <begin position="25"/>
        <end position="270"/>
    </location>
</feature>
<dbReference type="PROSITE" id="PS51257">
    <property type="entry name" value="PROKAR_LIPOPROTEIN"/>
    <property type="match status" value="1"/>
</dbReference>
<keyword evidence="1" id="KW-0732">Signal</keyword>
<comment type="caution">
    <text evidence="2">The sequence shown here is derived from an EMBL/GenBank/DDBJ whole genome shotgun (WGS) entry which is preliminary data.</text>
</comment>
<organism evidence="2 3">
    <name type="scientific">Vibrio sinaloensis DSM 21326</name>
    <dbReference type="NCBI Taxonomy" id="945550"/>
    <lineage>
        <taxon>Bacteria</taxon>
        <taxon>Pseudomonadati</taxon>
        <taxon>Pseudomonadota</taxon>
        <taxon>Gammaproteobacteria</taxon>
        <taxon>Vibrionales</taxon>
        <taxon>Vibrionaceae</taxon>
        <taxon>Vibrio</taxon>
        <taxon>Vibrio oreintalis group</taxon>
    </lineage>
</organism>
<dbReference type="OrthoDB" id="345222at2"/>
<dbReference type="InterPro" id="IPR001096">
    <property type="entry name" value="Peptidase_C13"/>
</dbReference>
<name>E8M814_PHOS4</name>
<dbReference type="GeneID" id="95569725"/>
<reference evidence="2 3" key="1">
    <citation type="journal article" date="2012" name="Int. J. Syst. Evol. Microbiol.">
        <title>Vibrio caribbeanicus sp. nov., isolated from the marine sponge Scleritoderma cyanea.</title>
        <authorList>
            <person name="Hoffmann M."/>
            <person name="Monday S.R."/>
            <person name="Allard M.W."/>
            <person name="Strain E.A."/>
            <person name="Whittaker P."/>
            <person name="Naum M."/>
            <person name="McCarthy P.J."/>
            <person name="Lopez J.V."/>
            <person name="Fischer M."/>
            <person name="Brown E.W."/>
        </authorList>
    </citation>
    <scope>NUCLEOTIDE SEQUENCE [LARGE SCALE GENOMIC DNA]</scope>
    <source>
        <strain evidence="3">DSMZ 21326</strain>
    </source>
</reference>
<evidence type="ECO:0000313" key="2">
    <source>
        <dbReference type="EMBL" id="EGA69820.1"/>
    </source>
</evidence>
<gene>
    <name evidence="2" type="ORF">VISI1226_10299</name>
</gene>
<evidence type="ECO:0000256" key="1">
    <source>
        <dbReference type="SAM" id="SignalP"/>
    </source>
</evidence>
<evidence type="ECO:0000313" key="3">
    <source>
        <dbReference type="Proteomes" id="UP000006228"/>
    </source>
</evidence>
<dbReference type="GO" id="GO:0006508">
    <property type="term" value="P:proteolysis"/>
    <property type="evidence" value="ECO:0007669"/>
    <property type="project" value="InterPro"/>
</dbReference>
<dbReference type="AlphaFoldDB" id="E8M814"/>
<dbReference type="Proteomes" id="UP000006228">
    <property type="component" value="Unassembled WGS sequence"/>
</dbReference>
<protein>
    <submittedName>
        <fullName evidence="2">Peptidase C13, legumain asparaginyl peptidase</fullName>
    </submittedName>
</protein>
<sequence>MPRLTSPSFIIALYCLLLTGCANQALLDAQPTMVSQQNEQLAPQSPDKVDMYFVGFAANSHQDVFMKEVTYVQKLFDQNFATQGRSLLLVNNKQTQDSYPMATSTNLSASLNDIGQQMDTDNDILFLFMTGHGEYRYGLNASFGPNHNETISPRELKSILDESQIKWRVIVVSACFSGSFVNELADLNTLIITASDPYHPSFGCTNTAEFTFFGEAFFKNNLTKTHSFFQAFLDAKQEVTLRENRLGYLNSNPMYHGAKPIEDHLSLLEF</sequence>
<accession>E8M814</accession>
<dbReference type="Pfam" id="PF01650">
    <property type="entry name" value="Peptidase_C13"/>
    <property type="match status" value="1"/>
</dbReference>
<dbReference type="EMBL" id="AEVT01000072">
    <property type="protein sequence ID" value="EGA69820.1"/>
    <property type="molecule type" value="Genomic_DNA"/>
</dbReference>
<dbReference type="Gene3D" id="3.40.50.1460">
    <property type="match status" value="1"/>
</dbReference>
<dbReference type="RefSeq" id="WP_008077727.1">
    <property type="nucleotide sequence ID" value="NZ_AEVT01000072.1"/>
</dbReference>
<dbReference type="GO" id="GO:0008233">
    <property type="term" value="F:peptidase activity"/>
    <property type="evidence" value="ECO:0007669"/>
    <property type="project" value="InterPro"/>
</dbReference>
<feature type="signal peptide" evidence="1">
    <location>
        <begin position="1"/>
        <end position="24"/>
    </location>
</feature>